<accession>A0AAV2TCD4</accession>
<feature type="domain" description="Deltamethrin resistance protein prag01" evidence="2">
    <location>
        <begin position="37"/>
        <end position="78"/>
    </location>
</feature>
<reference evidence="3" key="1">
    <citation type="submission" date="2024-06" db="EMBL/GenBank/DDBJ databases">
        <authorList>
            <person name="Liu X."/>
            <person name="Lenzi L."/>
            <person name="Haldenby T S."/>
            <person name="Uol C."/>
        </authorList>
    </citation>
    <scope>NUCLEOTIDE SEQUENCE</scope>
</reference>
<evidence type="ECO:0000256" key="1">
    <source>
        <dbReference type="SAM" id="Phobius"/>
    </source>
</evidence>
<dbReference type="AlphaFoldDB" id="A0AAV2TCD4"/>
<keyword evidence="1" id="KW-1133">Transmembrane helix</keyword>
<evidence type="ECO:0000259" key="2">
    <source>
        <dbReference type="Pfam" id="PF16020"/>
    </source>
</evidence>
<evidence type="ECO:0000313" key="4">
    <source>
        <dbReference type="Proteomes" id="UP001497525"/>
    </source>
</evidence>
<sequence>MQRFVAGSAYRLSPRVLLGVNHVRRHVPMRFPTRTMDDLEIPQGNWLEKHKELNASYNRFFLVSALICSISVGVVFYSMHPSKFQLPPSDNSPEGLKFLHPDKKALEYVLQN</sequence>
<keyword evidence="1" id="KW-0812">Transmembrane</keyword>
<dbReference type="Proteomes" id="UP001497525">
    <property type="component" value="Unassembled WGS sequence"/>
</dbReference>
<dbReference type="EMBL" id="CAXLJL010000157">
    <property type="protein sequence ID" value="CAL5133766.1"/>
    <property type="molecule type" value="Genomic_DNA"/>
</dbReference>
<feature type="transmembrane region" description="Helical" evidence="1">
    <location>
        <begin position="60"/>
        <end position="79"/>
    </location>
</feature>
<name>A0AAV2TCD4_CALDB</name>
<comment type="caution">
    <text evidence="3">The sequence shown here is derived from an EMBL/GenBank/DDBJ whole genome shotgun (WGS) entry which is preliminary data.</text>
</comment>
<keyword evidence="1" id="KW-0472">Membrane</keyword>
<gene>
    <name evidence="3" type="ORF">CDAUBV1_LOCUS7010</name>
</gene>
<proteinExistence type="predicted"/>
<organism evidence="3 4">
    <name type="scientific">Calicophoron daubneyi</name>
    <name type="common">Rumen fluke</name>
    <name type="synonym">Paramphistomum daubneyi</name>
    <dbReference type="NCBI Taxonomy" id="300641"/>
    <lineage>
        <taxon>Eukaryota</taxon>
        <taxon>Metazoa</taxon>
        <taxon>Spiralia</taxon>
        <taxon>Lophotrochozoa</taxon>
        <taxon>Platyhelminthes</taxon>
        <taxon>Trematoda</taxon>
        <taxon>Digenea</taxon>
        <taxon>Plagiorchiida</taxon>
        <taxon>Pronocephalata</taxon>
        <taxon>Paramphistomoidea</taxon>
        <taxon>Paramphistomidae</taxon>
        <taxon>Calicophoron</taxon>
    </lineage>
</organism>
<dbReference type="InterPro" id="IPR031973">
    <property type="entry name" value="Deltameth_res_prag01"/>
</dbReference>
<protein>
    <recommendedName>
        <fullName evidence="2">Deltamethrin resistance protein prag01 domain-containing protein</fullName>
    </recommendedName>
</protein>
<dbReference type="Pfam" id="PF16020">
    <property type="entry name" value="Deltameth_res"/>
    <property type="match status" value="1"/>
</dbReference>
<evidence type="ECO:0000313" key="3">
    <source>
        <dbReference type="EMBL" id="CAL5133766.1"/>
    </source>
</evidence>